<proteinExistence type="predicted"/>
<evidence type="ECO:0008006" key="3">
    <source>
        <dbReference type="Google" id="ProtNLM"/>
    </source>
</evidence>
<sequence>MGTGIPQTAFTAGELAPSLYGRVDLARYLTGLKTCRNFMMLQQVGSIFKRAIRVPVENDTNQVIAVAGTLANKVVGWNAEGTLTDLPLSINTMQFSLSAPWVDARAYGSLTECLAQVGGLSADILISSVVALTANTAVQRNVRLVFVGGGSVDLGAYNLSVLAPIQASNNHKLFLKSGAGSVAFATGSNGCSPGWFGAIGDGVTDDSDAIQACINASNGGRILFPCGIFRYTKKITAPSSPIRGSWIFQGQGSTFYWDTNGPMGTALMWDGDDDSIDTIELGAIGKPLAIDGVSQTANWPWGQFNYQFKDMAVLLKKGCKSFLYAHDQDGVQIENVYVDGQGNKLIRGVFDFRGSSNNMRMQQLTMANIPCGYGIRVGDGASNWGAYQPIVQNVALAYWIGDTKVYEDSYQNGNITIEDSTFEGVSGDGQFLVSTLVASTSNSDISVNVANGSLFTVDDPVYIGRGDNNFEMNRVTLVNNNVLTLAYPLEYDHLYGDPIKAGRIGVHIGRSSTRMGRAQAIEIRRPMFDRYGCCIEAHDVEGLKIVLPTFVSRIQRGFYFDGECQNITLEVPHVLGNQLSTWRLFEITNRGGVYNIIWLGGADKSGVVQPYINNQGEIASWYIGDFTQTNGNSEFPSYFRGLSFNAVEGIVLRETDGALGVKYKTGSGTGNVNFQVTPGGEVHCLHSMSKYGMVVSTPDGTKQYRIWVNDQGAVTSTLIT</sequence>
<dbReference type="EMBL" id="SRSD01000002">
    <property type="protein sequence ID" value="KAA0894152.1"/>
    <property type="molecule type" value="Genomic_DNA"/>
</dbReference>
<keyword evidence="2" id="KW-1185">Reference proteome</keyword>
<dbReference type="RefSeq" id="WP_149306309.1">
    <property type="nucleotide sequence ID" value="NZ_SRSD01000002.1"/>
</dbReference>
<protein>
    <recommendedName>
        <fullName evidence="3">Pectate lyase superfamily protein</fullName>
    </recommendedName>
</protein>
<dbReference type="InterPro" id="IPR012334">
    <property type="entry name" value="Pectin_lyas_fold"/>
</dbReference>
<dbReference type="Gene3D" id="2.160.20.10">
    <property type="entry name" value="Single-stranded right-handed beta-helix, Pectin lyase-like"/>
    <property type="match status" value="1"/>
</dbReference>
<evidence type="ECO:0000313" key="1">
    <source>
        <dbReference type="EMBL" id="KAA0894152.1"/>
    </source>
</evidence>
<accession>A0A5A9XLW7</accession>
<reference evidence="1 2" key="1">
    <citation type="submission" date="2019-04" db="EMBL/GenBank/DDBJ databases">
        <title>Geobacter ruber sp. nov., ferric-reducing bacteria isolated from paddy soil.</title>
        <authorList>
            <person name="Xu Z."/>
            <person name="Masuda Y."/>
            <person name="Itoh H."/>
            <person name="Senoo K."/>
        </authorList>
    </citation>
    <scope>NUCLEOTIDE SEQUENCE [LARGE SCALE GENOMIC DNA]</scope>
    <source>
        <strain evidence="1 2">Red88</strain>
    </source>
</reference>
<gene>
    <name evidence="1" type="ORF">ET418_04125</name>
</gene>
<dbReference type="OrthoDB" id="5438497at2"/>
<dbReference type="Proteomes" id="UP000324298">
    <property type="component" value="Unassembled WGS sequence"/>
</dbReference>
<dbReference type="InterPro" id="IPR011050">
    <property type="entry name" value="Pectin_lyase_fold/virulence"/>
</dbReference>
<evidence type="ECO:0000313" key="2">
    <source>
        <dbReference type="Proteomes" id="UP000324298"/>
    </source>
</evidence>
<name>A0A5A9XLW7_9BACT</name>
<comment type="caution">
    <text evidence="1">The sequence shown here is derived from an EMBL/GenBank/DDBJ whole genome shotgun (WGS) entry which is preliminary data.</text>
</comment>
<dbReference type="SUPFAM" id="SSF51126">
    <property type="entry name" value="Pectin lyase-like"/>
    <property type="match status" value="1"/>
</dbReference>
<dbReference type="AlphaFoldDB" id="A0A5A9XLW7"/>
<organism evidence="1 2">
    <name type="scientific">Oryzomonas rubra</name>
    <dbReference type="NCBI Taxonomy" id="2509454"/>
    <lineage>
        <taxon>Bacteria</taxon>
        <taxon>Pseudomonadati</taxon>
        <taxon>Thermodesulfobacteriota</taxon>
        <taxon>Desulfuromonadia</taxon>
        <taxon>Geobacterales</taxon>
        <taxon>Geobacteraceae</taxon>
        <taxon>Oryzomonas</taxon>
    </lineage>
</organism>